<evidence type="ECO:0000259" key="2">
    <source>
        <dbReference type="PROSITE" id="PS50033"/>
    </source>
</evidence>
<dbReference type="GO" id="GO:0007030">
    <property type="term" value="P:Golgi organization"/>
    <property type="evidence" value="ECO:0007669"/>
    <property type="project" value="TreeGrafter"/>
</dbReference>
<gene>
    <name evidence="4" type="ORF">AFUS01_LOCUS47045</name>
</gene>
<dbReference type="PROSITE" id="PS51399">
    <property type="entry name" value="SEP"/>
    <property type="match status" value="1"/>
</dbReference>
<feature type="region of interest" description="Disordered" evidence="1">
    <location>
        <begin position="45"/>
        <end position="73"/>
    </location>
</feature>
<sequence>MDPENHDGLIANFTEVTGADAPRARFYLEASGWNIDTALAGFYETEHDPEPSGNVAMDAEDSETEADSTPQAADAMSALLQSLRQAPQQVGNIPNLTALLANSGQRKPRPGGPATLDSLRHHDSPGESSDDEERGQAFYAGGSESSGQQVLGPPKKRDELVAEMFKKAREHGAEEVFAGSSAGKAKPTKFGGTGYKLGESANDSVTIPGGGTGRAGQPHEVVLRLWSTGFTVNDGTLRDYNDVANLNFLSSVKRGEVPAELIRAANGQEVQLTMEDHRTEDYKPPAQASRPFAGRGQMLGSPVPTTVGSTQPGSENDRKANELAAQSQVNVATSEPTTNITFRLADGTRVNARFNHSHTVQDLYQFVNTARPQFASTNYVLTFFPNTELTKREETVKEANVLNAALIQKIK</sequence>
<dbReference type="PANTHER" id="PTHR23333">
    <property type="entry name" value="UBX DOMAIN CONTAINING PROTEIN"/>
    <property type="match status" value="1"/>
</dbReference>
<dbReference type="InterPro" id="IPR001012">
    <property type="entry name" value="UBX_dom"/>
</dbReference>
<dbReference type="GO" id="GO:0005634">
    <property type="term" value="C:nucleus"/>
    <property type="evidence" value="ECO:0007669"/>
    <property type="project" value="TreeGrafter"/>
</dbReference>
<accession>A0A8J2MFK0</accession>
<feature type="region of interest" description="Disordered" evidence="1">
    <location>
        <begin position="277"/>
        <end position="318"/>
    </location>
</feature>
<organism evidence="4 5">
    <name type="scientific">Allacma fusca</name>
    <dbReference type="NCBI Taxonomy" id="39272"/>
    <lineage>
        <taxon>Eukaryota</taxon>
        <taxon>Metazoa</taxon>
        <taxon>Ecdysozoa</taxon>
        <taxon>Arthropoda</taxon>
        <taxon>Hexapoda</taxon>
        <taxon>Collembola</taxon>
        <taxon>Symphypleona</taxon>
        <taxon>Sminthuridae</taxon>
        <taxon>Allacma</taxon>
    </lineage>
</organism>
<dbReference type="GO" id="GO:0031468">
    <property type="term" value="P:nuclear membrane reassembly"/>
    <property type="evidence" value="ECO:0007669"/>
    <property type="project" value="TreeGrafter"/>
</dbReference>
<feature type="compositionally biased region" description="Polar residues" evidence="1">
    <location>
        <begin position="303"/>
        <end position="314"/>
    </location>
</feature>
<comment type="caution">
    <text evidence="4">The sequence shown here is derived from an EMBL/GenBank/DDBJ whole genome shotgun (WGS) entry which is preliminary data.</text>
</comment>
<dbReference type="SMART" id="SM00553">
    <property type="entry name" value="SEP"/>
    <property type="match status" value="1"/>
</dbReference>
<evidence type="ECO:0000313" key="5">
    <source>
        <dbReference type="Proteomes" id="UP000708208"/>
    </source>
</evidence>
<dbReference type="CDD" id="cd01770">
    <property type="entry name" value="UBX_UBXN2"/>
    <property type="match status" value="1"/>
</dbReference>
<evidence type="ECO:0000259" key="3">
    <source>
        <dbReference type="PROSITE" id="PS51399"/>
    </source>
</evidence>
<dbReference type="GO" id="GO:0005829">
    <property type="term" value="C:cytosol"/>
    <property type="evidence" value="ECO:0007669"/>
    <property type="project" value="TreeGrafter"/>
</dbReference>
<dbReference type="SMART" id="SM00166">
    <property type="entry name" value="UBX"/>
    <property type="match status" value="1"/>
</dbReference>
<proteinExistence type="predicted"/>
<dbReference type="Proteomes" id="UP000708208">
    <property type="component" value="Unassembled WGS sequence"/>
</dbReference>
<keyword evidence="5" id="KW-1185">Reference proteome</keyword>
<dbReference type="Pfam" id="PF00789">
    <property type="entry name" value="UBX"/>
    <property type="match status" value="1"/>
</dbReference>
<dbReference type="Pfam" id="PF08059">
    <property type="entry name" value="SEP"/>
    <property type="match status" value="1"/>
</dbReference>
<evidence type="ECO:0000256" key="1">
    <source>
        <dbReference type="SAM" id="MobiDB-lite"/>
    </source>
</evidence>
<evidence type="ECO:0000313" key="4">
    <source>
        <dbReference type="EMBL" id="CAG7838025.1"/>
    </source>
</evidence>
<dbReference type="CDD" id="cd14348">
    <property type="entry name" value="UBA_p47"/>
    <property type="match status" value="1"/>
</dbReference>
<dbReference type="EMBL" id="CAJVCH010571627">
    <property type="protein sequence ID" value="CAG7838025.1"/>
    <property type="molecule type" value="Genomic_DNA"/>
</dbReference>
<dbReference type="PANTHER" id="PTHR23333:SF20">
    <property type="entry name" value="NSFL1 COFACTOR P47"/>
    <property type="match status" value="1"/>
</dbReference>
<reference evidence="4" key="1">
    <citation type="submission" date="2021-06" db="EMBL/GenBank/DDBJ databases">
        <authorList>
            <person name="Hodson N. C."/>
            <person name="Mongue J. A."/>
            <person name="Jaron S. K."/>
        </authorList>
    </citation>
    <scope>NUCLEOTIDE SEQUENCE</scope>
</reference>
<feature type="domain" description="UBX" evidence="2">
    <location>
        <begin position="333"/>
        <end position="409"/>
    </location>
</feature>
<feature type="region of interest" description="Disordered" evidence="1">
    <location>
        <begin position="102"/>
        <end position="154"/>
    </location>
</feature>
<dbReference type="AlphaFoldDB" id="A0A8J2MFK0"/>
<protein>
    <recommendedName>
        <fullName evidence="6">NSFL1 cofactor p47</fullName>
    </recommendedName>
</protein>
<dbReference type="GO" id="GO:0043161">
    <property type="term" value="P:proteasome-mediated ubiquitin-dependent protein catabolic process"/>
    <property type="evidence" value="ECO:0007669"/>
    <property type="project" value="TreeGrafter"/>
</dbReference>
<dbReference type="OrthoDB" id="25887at2759"/>
<dbReference type="GO" id="GO:0000045">
    <property type="term" value="P:autophagosome assembly"/>
    <property type="evidence" value="ECO:0007669"/>
    <property type="project" value="TreeGrafter"/>
</dbReference>
<dbReference type="GO" id="GO:0043130">
    <property type="term" value="F:ubiquitin binding"/>
    <property type="evidence" value="ECO:0007669"/>
    <property type="project" value="TreeGrafter"/>
</dbReference>
<dbReference type="PROSITE" id="PS50033">
    <property type="entry name" value="UBX"/>
    <property type="match status" value="1"/>
</dbReference>
<dbReference type="GO" id="GO:0061025">
    <property type="term" value="P:membrane fusion"/>
    <property type="evidence" value="ECO:0007669"/>
    <property type="project" value="TreeGrafter"/>
</dbReference>
<dbReference type="Pfam" id="PF14555">
    <property type="entry name" value="UBA_4"/>
    <property type="match status" value="1"/>
</dbReference>
<dbReference type="InterPro" id="IPR012989">
    <property type="entry name" value="SEP_domain"/>
</dbReference>
<evidence type="ECO:0008006" key="6">
    <source>
        <dbReference type="Google" id="ProtNLM"/>
    </source>
</evidence>
<feature type="domain" description="SEP" evidence="3">
    <location>
        <begin position="218"/>
        <end position="283"/>
    </location>
</feature>
<name>A0A8J2MFK0_9HEXA</name>